<comment type="caution">
    <text evidence="2">The sequence shown here is derived from an EMBL/GenBank/DDBJ whole genome shotgun (WGS) entry which is preliminary data.</text>
</comment>
<proteinExistence type="predicted"/>
<dbReference type="EMBL" id="JSUH01000014">
    <property type="protein sequence ID" value="KHD96625.1"/>
    <property type="molecule type" value="Genomic_DNA"/>
</dbReference>
<protein>
    <submittedName>
        <fullName evidence="2">Uncharacterized protein</fullName>
    </submittedName>
</protein>
<name>A0A0A6VNH6_KOCRO</name>
<keyword evidence="3" id="KW-1185">Reference proteome</keyword>
<reference evidence="2 3" key="1">
    <citation type="journal article" date="2003" name="Int. J. Syst. Evol. Microbiol.">
        <title>Kocuria polaris sp. nov., an orange-pigmented psychrophilic bacterium isolated from an Antarctic cyanobacterial mat sample.</title>
        <authorList>
            <person name="Reddy G.S."/>
            <person name="Prakash J.S."/>
            <person name="Prabahar V."/>
            <person name="Matsumoto G.I."/>
            <person name="Stackebrandt E."/>
            <person name="Shivaji S."/>
        </authorList>
    </citation>
    <scope>NUCLEOTIDE SEQUENCE [LARGE SCALE GENOMIC DNA]</scope>
    <source>
        <strain evidence="2 3">CMS 76or</strain>
    </source>
</reference>
<keyword evidence="1" id="KW-1133">Transmembrane helix</keyword>
<dbReference type="AlphaFoldDB" id="A0A0A6VNH6"/>
<evidence type="ECO:0000256" key="1">
    <source>
        <dbReference type="SAM" id="Phobius"/>
    </source>
</evidence>
<keyword evidence="1" id="KW-0472">Membrane</keyword>
<evidence type="ECO:0000313" key="3">
    <source>
        <dbReference type="Proteomes" id="UP000030466"/>
    </source>
</evidence>
<keyword evidence="1" id="KW-0812">Transmembrane</keyword>
<evidence type="ECO:0000313" key="2">
    <source>
        <dbReference type="EMBL" id="KHD96625.1"/>
    </source>
</evidence>
<feature type="transmembrane region" description="Helical" evidence="1">
    <location>
        <begin position="12"/>
        <end position="31"/>
    </location>
</feature>
<organism evidence="2 3">
    <name type="scientific">Kocuria rosea subsp. polaris</name>
    <dbReference type="NCBI Taxonomy" id="136273"/>
    <lineage>
        <taxon>Bacteria</taxon>
        <taxon>Bacillati</taxon>
        <taxon>Actinomycetota</taxon>
        <taxon>Actinomycetes</taxon>
        <taxon>Micrococcales</taxon>
        <taxon>Micrococcaceae</taxon>
        <taxon>Kocuria</taxon>
    </lineage>
</organism>
<feature type="transmembrane region" description="Helical" evidence="1">
    <location>
        <begin position="37"/>
        <end position="60"/>
    </location>
</feature>
<accession>A0A0A6VNH6</accession>
<dbReference type="OrthoDB" id="4881560at2"/>
<sequence>MSARRSAGGRYRLAGPAGSAVVVLLVVQLLLRGVISVAQLALGAAALVVVALVLGQRFLVPWLARRSPNRPRITTTRAWTCPMPPEEALERIRTAFEDLDPAVRSQECCVEVSVGSDVTFRRRGTASEFGWRALPLRATFRVAPRGGGSEVAADVRDDLGWYPEAPGRLVEDEIDRRSASLIERAICATGR</sequence>
<dbReference type="Proteomes" id="UP000030466">
    <property type="component" value="Unassembled WGS sequence"/>
</dbReference>
<dbReference type="RefSeq" id="WP_017834645.1">
    <property type="nucleotide sequence ID" value="NZ_JSUH01000014.1"/>
</dbReference>
<gene>
    <name evidence="2" type="ORF">GY22_14270</name>
</gene>